<protein>
    <submittedName>
        <fullName evidence="6">Inner membrane lipoprotein YiaD</fullName>
    </submittedName>
</protein>
<proteinExistence type="predicted"/>
<accession>A0AA35D6G0</accession>
<keyword evidence="2 4" id="KW-0472">Membrane</keyword>
<evidence type="ECO:0000313" key="7">
    <source>
        <dbReference type="Proteomes" id="UP000834458"/>
    </source>
</evidence>
<reference evidence="6" key="1">
    <citation type="submission" date="2020-05" db="EMBL/GenBank/DDBJ databases">
        <authorList>
            <person name="Delgado-Blas J."/>
        </authorList>
    </citation>
    <scope>NUCLEOTIDE SEQUENCE</scope>
    <source>
        <strain evidence="6">BB1454</strain>
    </source>
</reference>
<sequence>MRNTTAAVLALATAVALTGCETMTDTQRNTALGVGIGALAGAGIAKATGGKAGTGALIGAAVGGVGTYIWSANMERQRQELEAATRGTGVTVSRTADNQLQLAIPSDISFDSNSATIKSQFRPVLNSFTDSLRRNPGTHVVIVGHTDSTGGAHINDPLSLNRANAARDYIFNQGVRGPRIQTEGRGAREPVASNESAWGRAKNRRIDIFVAQAQ</sequence>
<evidence type="ECO:0000259" key="5">
    <source>
        <dbReference type="PROSITE" id="PS51123"/>
    </source>
</evidence>
<dbReference type="InterPro" id="IPR050330">
    <property type="entry name" value="Bact_OuterMem_StrucFunc"/>
</dbReference>
<name>A0AA35D6G0_9BURK</name>
<dbReference type="PANTHER" id="PTHR30329:SF21">
    <property type="entry name" value="LIPOPROTEIN YIAD-RELATED"/>
    <property type="match status" value="1"/>
</dbReference>
<dbReference type="GO" id="GO:0009279">
    <property type="term" value="C:cell outer membrane"/>
    <property type="evidence" value="ECO:0007669"/>
    <property type="project" value="UniProtKB-SubCell"/>
</dbReference>
<dbReference type="Proteomes" id="UP000834458">
    <property type="component" value="Unassembled WGS sequence"/>
</dbReference>
<dbReference type="AlphaFoldDB" id="A0AA35D6G0"/>
<evidence type="ECO:0000256" key="3">
    <source>
        <dbReference type="ARBA" id="ARBA00023237"/>
    </source>
</evidence>
<evidence type="ECO:0000256" key="1">
    <source>
        <dbReference type="ARBA" id="ARBA00004442"/>
    </source>
</evidence>
<keyword evidence="3" id="KW-0998">Cell outer membrane</keyword>
<dbReference type="Pfam" id="PF00691">
    <property type="entry name" value="OmpA"/>
    <property type="match status" value="1"/>
</dbReference>
<dbReference type="InterPro" id="IPR036737">
    <property type="entry name" value="OmpA-like_sf"/>
</dbReference>
<dbReference type="Pfam" id="PF13488">
    <property type="entry name" value="Gly-zipper_Omp"/>
    <property type="match status" value="1"/>
</dbReference>
<dbReference type="PROSITE" id="PS51257">
    <property type="entry name" value="PROKAR_LIPOPROTEIN"/>
    <property type="match status" value="1"/>
</dbReference>
<evidence type="ECO:0000313" key="6">
    <source>
        <dbReference type="EMBL" id="CAB5682091.1"/>
    </source>
</evidence>
<dbReference type="EMBL" id="CAHPSC010000016">
    <property type="protein sequence ID" value="CAB5682091.1"/>
    <property type="molecule type" value="Genomic_DNA"/>
</dbReference>
<keyword evidence="6" id="KW-0449">Lipoprotein</keyword>
<evidence type="ECO:0000256" key="2">
    <source>
        <dbReference type="ARBA" id="ARBA00023136"/>
    </source>
</evidence>
<dbReference type="PROSITE" id="PS51123">
    <property type="entry name" value="OMPA_2"/>
    <property type="match status" value="1"/>
</dbReference>
<dbReference type="CDD" id="cd07185">
    <property type="entry name" value="OmpA_C-like"/>
    <property type="match status" value="1"/>
</dbReference>
<evidence type="ECO:0000256" key="4">
    <source>
        <dbReference type="PROSITE-ProRule" id="PRU00473"/>
    </source>
</evidence>
<gene>
    <name evidence="6" type="primary">yiaD_2</name>
    <name evidence="6" type="ORF">GHA_01461</name>
</gene>
<dbReference type="PRINTS" id="PR01021">
    <property type="entry name" value="OMPADOMAIN"/>
</dbReference>
<comment type="caution">
    <text evidence="6">The sequence shown here is derived from an EMBL/GenBank/DDBJ whole genome shotgun (WGS) entry which is preliminary data.</text>
</comment>
<dbReference type="PRINTS" id="PR01023">
    <property type="entry name" value="NAFLGMOTY"/>
</dbReference>
<dbReference type="Gene3D" id="3.30.1330.60">
    <property type="entry name" value="OmpA-like domain"/>
    <property type="match status" value="1"/>
</dbReference>
<dbReference type="RefSeq" id="WP_225890486.1">
    <property type="nucleotide sequence ID" value="NZ_JBDJOH010000019.1"/>
</dbReference>
<dbReference type="InterPro" id="IPR006665">
    <property type="entry name" value="OmpA-like"/>
</dbReference>
<comment type="subcellular location">
    <subcellularLocation>
        <location evidence="1">Cell outer membrane</location>
    </subcellularLocation>
</comment>
<feature type="domain" description="OmpA-like" evidence="5">
    <location>
        <begin position="97"/>
        <end position="214"/>
    </location>
</feature>
<organism evidence="6 7">
    <name type="scientific">Comamonas aquatica</name>
    <dbReference type="NCBI Taxonomy" id="225991"/>
    <lineage>
        <taxon>Bacteria</taxon>
        <taxon>Pseudomonadati</taxon>
        <taxon>Pseudomonadota</taxon>
        <taxon>Betaproteobacteria</taxon>
        <taxon>Burkholderiales</taxon>
        <taxon>Comamonadaceae</taxon>
        <taxon>Comamonas</taxon>
    </lineage>
</organism>
<dbReference type="SUPFAM" id="SSF103088">
    <property type="entry name" value="OmpA-like"/>
    <property type="match status" value="1"/>
</dbReference>
<dbReference type="InterPro" id="IPR006664">
    <property type="entry name" value="OMP_bac"/>
</dbReference>
<dbReference type="InterPro" id="IPR039567">
    <property type="entry name" value="Gly-zipper"/>
</dbReference>
<dbReference type="PANTHER" id="PTHR30329">
    <property type="entry name" value="STATOR ELEMENT OF FLAGELLAR MOTOR COMPLEX"/>
    <property type="match status" value="1"/>
</dbReference>